<dbReference type="GO" id="GO:0004527">
    <property type="term" value="F:exonuclease activity"/>
    <property type="evidence" value="ECO:0007669"/>
    <property type="project" value="UniProtKB-KW"/>
</dbReference>
<dbReference type="RefSeq" id="WP_003483796.1">
    <property type="nucleotide sequence ID" value="NZ_JXSU01000007.1"/>
</dbReference>
<dbReference type="InterPro" id="IPR001667">
    <property type="entry name" value="DDH_dom"/>
</dbReference>
<protein>
    <submittedName>
        <fullName evidence="2">Delta(24)-sterol C-methyltransferase</fullName>
    </submittedName>
</protein>
<dbReference type="InterPro" id="IPR051673">
    <property type="entry name" value="SSDNA_exonuclease_RecJ"/>
</dbReference>
<organism evidence="2 3">
    <name type="scientific">Clostridium botulinum B2 450</name>
    <dbReference type="NCBI Taxonomy" id="1379739"/>
    <lineage>
        <taxon>Bacteria</taxon>
        <taxon>Bacillati</taxon>
        <taxon>Bacillota</taxon>
        <taxon>Clostridia</taxon>
        <taxon>Eubacteriales</taxon>
        <taxon>Clostridiaceae</taxon>
        <taxon>Clostridium</taxon>
    </lineage>
</organism>
<evidence type="ECO:0000313" key="2">
    <source>
        <dbReference type="EMBL" id="KIS24843.1"/>
    </source>
</evidence>
<dbReference type="EMBL" id="JXSU01000007">
    <property type="protein sequence ID" value="KIS24843.1"/>
    <property type="molecule type" value="Genomic_DNA"/>
</dbReference>
<dbReference type="InterPro" id="IPR038763">
    <property type="entry name" value="DHH_sf"/>
</dbReference>
<dbReference type="PANTHER" id="PTHR30255:SF2">
    <property type="entry name" value="SINGLE-STRANDED-DNA-SPECIFIC EXONUCLEASE RECJ"/>
    <property type="match status" value="1"/>
</dbReference>
<dbReference type="Proteomes" id="UP000032250">
    <property type="component" value="Unassembled WGS sequence"/>
</dbReference>
<dbReference type="HOGENOM" id="CLU_009736_0_0_9"/>
<comment type="caution">
    <text evidence="2">The sequence shown here is derived from an EMBL/GenBank/DDBJ whole genome shotgun (WGS) entry which is preliminary data.</text>
</comment>
<dbReference type="GO" id="GO:0008168">
    <property type="term" value="F:methyltransferase activity"/>
    <property type="evidence" value="ECO:0007669"/>
    <property type="project" value="UniProtKB-KW"/>
</dbReference>
<keyword evidence="2" id="KW-0489">Methyltransferase</keyword>
<sequence>MEKLVDNLQWYKNPKVNNPFLLNGMDRALKRIVKAVNHREKIVLYGYYDFDGIAAISLLLLVLKFLNADVEYFIPDCLDEKHNINSTYIENHIKFLGADLIITVGCGINSSSEVELCKRLGMDIIITDWHKCLKEKPKSTVICPNENSCSYPFKHLSASGIAYKLVEALSMYYKMKFTYKYLDLVMLGTISNTNSIKEENLYIVKEGLESLQNTNNHGLKALLHIEKIQNDEINLYDLKKLTQKLSKVTEPTNKINNARILVELFTTTNEDRANQIAKYLKNEIDFNIHNKE</sequence>
<feature type="domain" description="DDH" evidence="1">
    <location>
        <begin position="41"/>
        <end position="189"/>
    </location>
</feature>
<dbReference type="SUPFAM" id="SSF64182">
    <property type="entry name" value="DHH phosphoesterases"/>
    <property type="match status" value="1"/>
</dbReference>
<evidence type="ECO:0000259" key="1">
    <source>
        <dbReference type="Pfam" id="PF01368"/>
    </source>
</evidence>
<gene>
    <name evidence="2" type="ORF">N495_15125</name>
</gene>
<dbReference type="Pfam" id="PF01368">
    <property type="entry name" value="DHH"/>
    <property type="match status" value="1"/>
</dbReference>
<dbReference type="GO" id="GO:0032259">
    <property type="term" value="P:methylation"/>
    <property type="evidence" value="ECO:0007669"/>
    <property type="project" value="UniProtKB-KW"/>
</dbReference>
<reference evidence="2 3" key="1">
    <citation type="submission" date="2014-06" db="EMBL/GenBank/DDBJ databases">
        <title>Genome characterization of distinct group I Clostridium botulinum lineages.</title>
        <authorList>
            <person name="Giordani F."/>
            <person name="Anselmo A."/>
            <person name="Fillo S."/>
            <person name="Palozzi A.M."/>
            <person name="Fortunato A."/>
            <person name="Gentile B."/>
            <person name="Ciammaruconi A."/>
            <person name="Anniballi F."/>
            <person name="De Medici D."/>
            <person name="Lista F."/>
        </authorList>
    </citation>
    <scope>NUCLEOTIDE SEQUENCE [LARGE SCALE GENOMIC DNA]</scope>
    <source>
        <strain evidence="2 3">B2 450</strain>
    </source>
</reference>
<accession>A0A0D1A1W8</accession>
<dbReference type="PANTHER" id="PTHR30255">
    <property type="entry name" value="SINGLE-STRANDED-DNA-SPECIFIC EXONUCLEASE RECJ"/>
    <property type="match status" value="1"/>
</dbReference>
<dbReference type="OrthoDB" id="1925987at2"/>
<evidence type="ECO:0000313" key="3">
    <source>
        <dbReference type="Proteomes" id="UP000032250"/>
    </source>
</evidence>
<proteinExistence type="predicted"/>
<dbReference type="Gene3D" id="3.90.1640.30">
    <property type="match status" value="1"/>
</dbReference>
<dbReference type="PATRIC" id="fig|1379739.3.peg.3419"/>
<dbReference type="AlphaFoldDB" id="A0A0D1A1W8"/>
<name>A0A0D1A1W8_CLOBO</name>
<keyword evidence="2" id="KW-0808">Transferase</keyword>